<reference evidence="1" key="1">
    <citation type="submission" date="2021-01" db="EMBL/GenBank/DDBJ databases">
        <authorList>
            <consortium name="Genoscope - CEA"/>
            <person name="William W."/>
        </authorList>
    </citation>
    <scope>NUCLEOTIDE SEQUENCE</scope>
</reference>
<protein>
    <submittedName>
        <fullName evidence="1">Uncharacterized protein</fullName>
    </submittedName>
</protein>
<dbReference type="AlphaFoldDB" id="A0A8S1UYS8"/>
<accession>A0A8S1UYS8</accession>
<comment type="caution">
    <text evidence="1">The sequence shown here is derived from an EMBL/GenBank/DDBJ whole genome shotgun (WGS) entry which is preliminary data.</text>
</comment>
<dbReference type="EMBL" id="CAJJDP010000053">
    <property type="protein sequence ID" value="CAD8169042.1"/>
    <property type="molecule type" value="Genomic_DNA"/>
</dbReference>
<proteinExistence type="predicted"/>
<organism evidence="1 2">
    <name type="scientific">Paramecium octaurelia</name>
    <dbReference type="NCBI Taxonomy" id="43137"/>
    <lineage>
        <taxon>Eukaryota</taxon>
        <taxon>Sar</taxon>
        <taxon>Alveolata</taxon>
        <taxon>Ciliophora</taxon>
        <taxon>Intramacronucleata</taxon>
        <taxon>Oligohymenophorea</taxon>
        <taxon>Peniculida</taxon>
        <taxon>Parameciidae</taxon>
        <taxon>Paramecium</taxon>
    </lineage>
</organism>
<evidence type="ECO:0000313" key="2">
    <source>
        <dbReference type="Proteomes" id="UP000683925"/>
    </source>
</evidence>
<sequence length="75" mass="9010">MIGFQRFMCHSYLSEPLYCILLINGHIKNILRRITQKMIQFFAFKLDFDKAQIVMSMQYLNEQVREGYRSALNDQ</sequence>
<name>A0A8S1UYS8_PAROT</name>
<keyword evidence="2" id="KW-1185">Reference proteome</keyword>
<dbReference type="Proteomes" id="UP000683925">
    <property type="component" value="Unassembled WGS sequence"/>
</dbReference>
<gene>
    <name evidence="1" type="ORF">POCTA_138.1.T0530006</name>
</gene>
<evidence type="ECO:0000313" key="1">
    <source>
        <dbReference type="EMBL" id="CAD8169042.1"/>
    </source>
</evidence>